<dbReference type="GO" id="GO:0006508">
    <property type="term" value="P:proteolysis"/>
    <property type="evidence" value="ECO:0007669"/>
    <property type="project" value="UniProtKB-KW"/>
</dbReference>
<protein>
    <recommendedName>
        <fullName evidence="9">Peptidase M48 domain-containing protein</fullName>
    </recommendedName>
</protein>
<keyword evidence="6" id="KW-0482">Metalloprotease</keyword>
<keyword evidence="7" id="KW-0472">Membrane</keyword>
<keyword evidence="4" id="KW-0378">Hydrolase</keyword>
<feature type="transmembrane region" description="Helical" evidence="7">
    <location>
        <begin position="370"/>
        <end position="389"/>
    </location>
</feature>
<feature type="transmembrane region" description="Helical" evidence="7">
    <location>
        <begin position="577"/>
        <end position="595"/>
    </location>
</feature>
<name>W7IET1_9PSEU</name>
<sequence>MWWVHLLVLLMLASAGAGAAQAFFEVNNLGDNAAALACLTGTGFTPGDNPVGWQTTVVHLKDVLAACTADYTAQHGTAALVGALVLPAVALLLMLVGGFADRRRLHRREVAVASLAERFGVLCDSQGLVGRSRPRLVLVPPASGVRTAYTTGLPLRPPWVVVPSGYEHASTTAFDVVVLHELGHIRSRDLLWASAVWWTGWLLVPSFVLSVASSLKFSLVLRYYNGSVVTAVVAAVAALVLRAALLRRRELVADGYAAEALGDREAVRAAVSPAGRPVPRLRRVFAVHPTPEERRDIGKARLWESGFLFSAAAGLAAMFAYQFALRLSQDTFGSLFDDQRWPLTISAALGALVWAVIVVPAWTRRAAGQAGWAAPWVGSMCGLVLGFLAHPPGADSRIASIAGERWPALLLFLVVVSFAATAFAIGCARVPGTRAPRLARVGAVVAVAAVLGGAITAVVHSTIGHAMFEDLAAVRFHLASTGFDLWGHTPWVVLAGALLIASGKRPAEWSVVRQCSGVVLLTGTVGGVVAGLSLVLRYSDDVDRRTFLVSQMWWVSALVGVVALLAALVVGRSVPTAVATSVLAVLWAGLVQYAVTFADGIGRNGNMLWASVRNPAWSSFVALLVCAPVALVVSALTRRSHRGPRAFAWGPLAGLATAGLALLLVGGFLAPVTVREDDTRFSLAALAQQSPEPLPAVPGTADPGRPLDGATATAALSGLPALMPRPFEAEEPSQPTTRVTFQPESCDDVIAEGAAEEAASAPAVRLEKAYSVTAQGTVGDMDVNVVLESHTDPQDLSGIDREVAACSEYRLPAVGFDTPYWDGTMRLLPSTGQPHPSRAVSLTQTAVKSGRTAVFVFRQNAVAVGHNVLRIAIGYGYVETPPTATVRTAEALMTSITADVVRRLGR</sequence>
<evidence type="ECO:0000256" key="7">
    <source>
        <dbReference type="SAM" id="Phobius"/>
    </source>
</evidence>
<keyword evidence="8" id="KW-0732">Signal</keyword>
<dbReference type="AlphaFoldDB" id="W7IET1"/>
<gene>
    <name evidence="10" type="ORF">UO65_5321</name>
</gene>
<feature type="transmembrane region" description="Helical" evidence="7">
    <location>
        <begin position="341"/>
        <end position="363"/>
    </location>
</feature>
<feature type="transmembrane region" description="Helical" evidence="7">
    <location>
        <begin position="442"/>
        <end position="463"/>
    </location>
</feature>
<comment type="caution">
    <text evidence="10">The sequence shown here is derived from an EMBL/GenBank/DDBJ whole genome shotgun (WGS) entry which is preliminary data.</text>
</comment>
<feature type="transmembrane region" description="Helical" evidence="7">
    <location>
        <begin position="515"/>
        <end position="539"/>
    </location>
</feature>
<evidence type="ECO:0000313" key="11">
    <source>
        <dbReference type="Proteomes" id="UP000019277"/>
    </source>
</evidence>
<evidence type="ECO:0000256" key="8">
    <source>
        <dbReference type="SAM" id="SignalP"/>
    </source>
</evidence>
<evidence type="ECO:0000256" key="6">
    <source>
        <dbReference type="ARBA" id="ARBA00023049"/>
    </source>
</evidence>
<comment type="cofactor">
    <cofactor evidence="1">
        <name>Zn(2+)</name>
        <dbReference type="ChEBI" id="CHEBI:29105"/>
    </cofactor>
</comment>
<evidence type="ECO:0000256" key="1">
    <source>
        <dbReference type="ARBA" id="ARBA00001947"/>
    </source>
</evidence>
<reference evidence="10 11" key="1">
    <citation type="journal article" date="2014" name="Genome Announc.">
        <title>Draft Genome Sequence of the Antitrypanosomally Active Sponge-Associated Bacterium Actinokineospora sp. Strain EG49.</title>
        <authorList>
            <person name="Harjes J."/>
            <person name="Ryu T."/>
            <person name="Abdelmohsen U.R."/>
            <person name="Moitinho-Silva L."/>
            <person name="Horn H."/>
            <person name="Ravasi T."/>
            <person name="Hentschel U."/>
        </authorList>
    </citation>
    <scope>NUCLEOTIDE SEQUENCE [LARGE SCALE GENOMIC DNA]</scope>
    <source>
        <strain evidence="10 11">EG49</strain>
    </source>
</reference>
<feature type="transmembrane region" description="Helical" evidence="7">
    <location>
        <begin position="551"/>
        <end position="570"/>
    </location>
</feature>
<evidence type="ECO:0000256" key="5">
    <source>
        <dbReference type="ARBA" id="ARBA00022833"/>
    </source>
</evidence>
<feature type="transmembrane region" description="Helical" evidence="7">
    <location>
        <begin position="483"/>
        <end position="503"/>
    </location>
</feature>
<dbReference type="GO" id="GO:0004222">
    <property type="term" value="F:metalloendopeptidase activity"/>
    <property type="evidence" value="ECO:0007669"/>
    <property type="project" value="InterPro"/>
</dbReference>
<evidence type="ECO:0000256" key="3">
    <source>
        <dbReference type="ARBA" id="ARBA00022723"/>
    </source>
</evidence>
<keyword evidence="11" id="KW-1185">Reference proteome</keyword>
<dbReference type="GO" id="GO:0046872">
    <property type="term" value="F:metal ion binding"/>
    <property type="evidence" value="ECO:0007669"/>
    <property type="project" value="UniProtKB-KW"/>
</dbReference>
<feature type="transmembrane region" description="Helical" evidence="7">
    <location>
        <begin position="223"/>
        <end position="241"/>
    </location>
</feature>
<feature type="domain" description="Peptidase M48" evidence="9">
    <location>
        <begin position="147"/>
        <end position="294"/>
    </location>
</feature>
<dbReference type="InterPro" id="IPR001915">
    <property type="entry name" value="Peptidase_M48"/>
</dbReference>
<feature type="transmembrane region" description="Helical" evidence="7">
    <location>
        <begin position="615"/>
        <end position="636"/>
    </location>
</feature>
<evidence type="ECO:0000256" key="4">
    <source>
        <dbReference type="ARBA" id="ARBA00022801"/>
    </source>
</evidence>
<dbReference type="Proteomes" id="UP000019277">
    <property type="component" value="Unassembled WGS sequence"/>
</dbReference>
<keyword evidence="2" id="KW-0645">Protease</keyword>
<feature type="transmembrane region" description="Helical" evidence="7">
    <location>
        <begin position="190"/>
        <end position="211"/>
    </location>
</feature>
<dbReference type="eggNOG" id="ENOG5030PHR">
    <property type="taxonomic scope" value="Bacteria"/>
</dbReference>
<proteinExistence type="predicted"/>
<feature type="transmembrane region" description="Helical" evidence="7">
    <location>
        <begin position="302"/>
        <end position="321"/>
    </location>
</feature>
<keyword evidence="5" id="KW-0862">Zinc</keyword>
<feature type="signal peptide" evidence="8">
    <location>
        <begin position="1"/>
        <end position="19"/>
    </location>
</feature>
<evidence type="ECO:0000256" key="2">
    <source>
        <dbReference type="ARBA" id="ARBA00022670"/>
    </source>
</evidence>
<organism evidence="10 11">
    <name type="scientific">Actinokineospora spheciospongiae</name>
    <dbReference type="NCBI Taxonomy" id="909613"/>
    <lineage>
        <taxon>Bacteria</taxon>
        <taxon>Bacillati</taxon>
        <taxon>Actinomycetota</taxon>
        <taxon>Actinomycetes</taxon>
        <taxon>Pseudonocardiales</taxon>
        <taxon>Pseudonocardiaceae</taxon>
        <taxon>Actinokineospora</taxon>
    </lineage>
</organism>
<accession>W7IET1</accession>
<keyword evidence="3" id="KW-0479">Metal-binding</keyword>
<feature type="transmembrane region" description="Helical" evidence="7">
    <location>
        <begin position="78"/>
        <end position="100"/>
    </location>
</feature>
<dbReference type="STRING" id="909613.UO65_5321"/>
<dbReference type="Pfam" id="PF01435">
    <property type="entry name" value="Peptidase_M48"/>
    <property type="match status" value="1"/>
</dbReference>
<keyword evidence="7" id="KW-0812">Transmembrane</keyword>
<feature type="transmembrane region" description="Helical" evidence="7">
    <location>
        <begin position="648"/>
        <end position="670"/>
    </location>
</feature>
<dbReference type="PATRIC" id="fig|909613.9.peg.5315"/>
<keyword evidence="7" id="KW-1133">Transmembrane helix</keyword>
<dbReference type="EMBL" id="AYXG01000206">
    <property type="protein sequence ID" value="EWC59375.1"/>
    <property type="molecule type" value="Genomic_DNA"/>
</dbReference>
<feature type="chain" id="PRO_5039140179" description="Peptidase M48 domain-containing protein" evidence="8">
    <location>
        <begin position="20"/>
        <end position="906"/>
    </location>
</feature>
<evidence type="ECO:0000313" key="10">
    <source>
        <dbReference type="EMBL" id="EWC59375.1"/>
    </source>
</evidence>
<feature type="transmembrane region" description="Helical" evidence="7">
    <location>
        <begin position="409"/>
        <end position="430"/>
    </location>
</feature>
<evidence type="ECO:0000259" key="9">
    <source>
        <dbReference type="Pfam" id="PF01435"/>
    </source>
</evidence>